<name>A0AA97GWS5_9ACTN</name>
<evidence type="ECO:0008006" key="3">
    <source>
        <dbReference type="Google" id="ProtNLM"/>
    </source>
</evidence>
<dbReference type="AlphaFoldDB" id="A0AA97GWS5"/>
<gene>
    <name evidence="2" type="ORF">MP11Mi_31490</name>
</gene>
<dbReference type="EMBL" id="CP128986">
    <property type="protein sequence ID" value="WOC14037.1"/>
    <property type="molecule type" value="Genomic_DNA"/>
</dbReference>
<feature type="region of interest" description="Disordered" evidence="1">
    <location>
        <begin position="33"/>
        <end position="91"/>
    </location>
</feature>
<accession>A0AA97GWS5</accession>
<dbReference type="InterPro" id="IPR013207">
    <property type="entry name" value="LGFP"/>
</dbReference>
<evidence type="ECO:0000256" key="1">
    <source>
        <dbReference type="SAM" id="MobiDB-lite"/>
    </source>
</evidence>
<reference evidence="2" key="1">
    <citation type="submission" date="2023-06" db="EMBL/GenBank/DDBJ databases">
        <title>Gordonia sp. nov. and Pseudochrobactrum sp. nov., two species isolated from the burying beetle Nicrophorus vespilloides.</title>
        <authorList>
            <person name="Poehlein A."/>
            <person name="Guzman J."/>
            <person name="Daniel R."/>
            <person name="Vilcinskas A."/>
        </authorList>
    </citation>
    <scope>NUCLEOTIDE SEQUENCE</scope>
    <source>
        <strain evidence="2">MP11Mi</strain>
    </source>
</reference>
<protein>
    <recommendedName>
        <fullName evidence="3">LGFP repeat-containing protein</fullName>
    </recommendedName>
</protein>
<evidence type="ECO:0000313" key="2">
    <source>
        <dbReference type="EMBL" id="WOC14037.1"/>
    </source>
</evidence>
<proteinExistence type="predicted"/>
<organism evidence="2">
    <name type="scientific">Gordonia sp. MP11Mi</name>
    <dbReference type="NCBI Taxonomy" id="3022769"/>
    <lineage>
        <taxon>Bacteria</taxon>
        <taxon>Bacillati</taxon>
        <taxon>Actinomycetota</taxon>
        <taxon>Actinomycetes</taxon>
        <taxon>Mycobacteriales</taxon>
        <taxon>Gordoniaceae</taxon>
        <taxon>Gordonia</taxon>
    </lineage>
</organism>
<feature type="compositionally biased region" description="Low complexity" evidence="1">
    <location>
        <begin position="39"/>
        <end position="67"/>
    </location>
</feature>
<sequence>MNWKDFMRSTAGGRAIAVIIGVAMVALVGTGCGSDDTARTSATSSAEAPSSERSASDSSAPDESTATPSSTSPRDSGVVQKSKLTVEGEHGVEVTMTGPIAARYSSATPAEKRILGLPLTGSHNAGTRDSGVVFQQFHGGVITAKDNRPGTPAYMTYGKIRDAWNVERDEKGVPTVVGTNGSAGPLGQVTSDQTTQRHLQKTLFEHGSITYNTETDKVTVTVNGKVVPTE</sequence>
<dbReference type="Pfam" id="PF08310">
    <property type="entry name" value="LGFP"/>
    <property type="match status" value="1"/>
</dbReference>